<evidence type="ECO:0000313" key="3">
    <source>
        <dbReference type="Proteomes" id="UP000245051"/>
    </source>
</evidence>
<dbReference type="Proteomes" id="UP000245051">
    <property type="component" value="Chromosome"/>
</dbReference>
<dbReference type="EMBL" id="CP029254">
    <property type="protein sequence ID" value="AWK10754.1"/>
    <property type="molecule type" value="Genomic_DNA"/>
</dbReference>
<organism evidence="2 3">
    <name type="scientific">Streptomyces spongiicola</name>
    <dbReference type="NCBI Taxonomy" id="1690221"/>
    <lineage>
        <taxon>Bacteria</taxon>
        <taxon>Bacillati</taxon>
        <taxon>Actinomycetota</taxon>
        <taxon>Actinomycetes</taxon>
        <taxon>Kitasatosporales</taxon>
        <taxon>Streptomycetaceae</taxon>
        <taxon>Streptomyces</taxon>
    </lineage>
</organism>
<name>A0ABM6V9W3_9ACTN</name>
<protein>
    <recommendedName>
        <fullName evidence="1">Conserved hypothetical protein CHP02391 domain-containing protein</fullName>
    </recommendedName>
</protein>
<evidence type="ECO:0000259" key="1">
    <source>
        <dbReference type="Pfam" id="PF09509"/>
    </source>
</evidence>
<gene>
    <name evidence="2" type="ORF">DDQ41_19695</name>
</gene>
<sequence length="204" mass="22503">MQSILTRALGKDHHLTQAFVDTDYSLMVFSASTPDSAWDSAFLGGVSKASGIIEAAIFELEQAGSSDDAVDETAFDPDLWAYVSTHIQNEDWQAVASQTAIFVEHHVRQWCGDPKDKNGKTLVGKGLYSTVFADAAQFRLGKESGEWEGWRMLGMGFAQALSNVDRHNIQKRDDAKRYAFGVLGIGSLILTQLRHQHGENLNIN</sequence>
<reference evidence="2 3" key="1">
    <citation type="submission" date="2018-05" db="EMBL/GenBank/DDBJ databases">
        <title>Complete genome sequence of the Type Strain of Streptomyces spongiicola HNM0071, the producer of staurosporine.</title>
        <authorList>
            <person name="Zhou S."/>
            <person name="Huang X."/>
        </authorList>
    </citation>
    <scope>NUCLEOTIDE SEQUENCE [LARGE SCALE GENOMIC DNA]</scope>
    <source>
        <strain evidence="2 3">HNM0071</strain>
    </source>
</reference>
<accession>A0ABM6V9W3</accession>
<dbReference type="InterPro" id="IPR012654">
    <property type="entry name" value="CHP02391"/>
</dbReference>
<feature type="domain" description="Conserved hypothetical protein CHP02391" evidence="1">
    <location>
        <begin position="75"/>
        <end position="193"/>
    </location>
</feature>
<dbReference type="Pfam" id="PF09509">
    <property type="entry name" value="Hypoth_Ymh"/>
    <property type="match status" value="1"/>
</dbReference>
<evidence type="ECO:0000313" key="2">
    <source>
        <dbReference type="EMBL" id="AWK10754.1"/>
    </source>
</evidence>
<proteinExistence type="predicted"/>
<keyword evidence="3" id="KW-1185">Reference proteome</keyword>